<evidence type="ECO:0000313" key="11">
    <source>
        <dbReference type="Proteomes" id="UP000239899"/>
    </source>
</evidence>
<feature type="compositionally biased region" description="Low complexity" evidence="7">
    <location>
        <begin position="71"/>
        <end position="95"/>
    </location>
</feature>
<evidence type="ECO:0000256" key="2">
    <source>
        <dbReference type="ARBA" id="ARBA00004514"/>
    </source>
</evidence>
<dbReference type="InterPro" id="IPR015403">
    <property type="entry name" value="Mon2/Sec7/BIG1-like_HDS"/>
</dbReference>
<dbReference type="GO" id="GO:0005802">
    <property type="term" value="C:trans-Golgi network"/>
    <property type="evidence" value="ECO:0007669"/>
    <property type="project" value="TreeGrafter"/>
</dbReference>
<dbReference type="FunFam" id="1.10.1000.11:FF:000003">
    <property type="entry name" value="Brefeldin A-inhibited guanine nucleotide-exchange protein 1"/>
    <property type="match status" value="1"/>
</dbReference>
<feature type="region of interest" description="Disordered" evidence="7">
    <location>
        <begin position="1814"/>
        <end position="1842"/>
    </location>
</feature>
<keyword evidence="4" id="KW-0963">Cytoplasm</keyword>
<dbReference type="SUPFAM" id="SSF48425">
    <property type="entry name" value="Sec7 domain"/>
    <property type="match status" value="1"/>
</dbReference>
<dbReference type="GO" id="GO:0015031">
    <property type="term" value="P:protein transport"/>
    <property type="evidence" value="ECO:0007669"/>
    <property type="project" value="UniProtKB-KW"/>
</dbReference>
<comment type="caution">
    <text evidence="10">The sequence shown here is derived from an EMBL/GenBank/DDBJ whole genome shotgun (WGS) entry which is preliminary data.</text>
</comment>
<feature type="transmembrane region" description="Helical" evidence="8">
    <location>
        <begin position="2226"/>
        <end position="2245"/>
    </location>
</feature>
<evidence type="ECO:0000256" key="4">
    <source>
        <dbReference type="ARBA" id="ARBA00022490"/>
    </source>
</evidence>
<feature type="domain" description="SEC7" evidence="9">
    <location>
        <begin position="818"/>
        <end position="1005"/>
    </location>
</feature>
<dbReference type="GO" id="GO:0032012">
    <property type="term" value="P:regulation of ARF protein signal transduction"/>
    <property type="evidence" value="ECO:0007669"/>
    <property type="project" value="InterPro"/>
</dbReference>
<keyword evidence="6 8" id="KW-0472">Membrane</keyword>
<feature type="compositionally biased region" description="Low complexity" evidence="7">
    <location>
        <begin position="147"/>
        <end position="157"/>
    </location>
</feature>
<keyword evidence="8" id="KW-0812">Transmembrane</keyword>
<feature type="compositionally biased region" description="Low complexity" evidence="7">
    <location>
        <begin position="425"/>
        <end position="448"/>
    </location>
</feature>
<dbReference type="Pfam" id="PF09324">
    <property type="entry name" value="Sec7-like_HDS"/>
    <property type="match status" value="1"/>
</dbReference>
<dbReference type="CDD" id="cd00171">
    <property type="entry name" value="Sec7"/>
    <property type="match status" value="1"/>
</dbReference>
<dbReference type="InterPro" id="IPR046455">
    <property type="entry name" value="Sec7/BIG1-like_C"/>
</dbReference>
<dbReference type="PANTHER" id="PTHR10663">
    <property type="entry name" value="GUANYL-NUCLEOTIDE EXCHANGE FACTOR"/>
    <property type="match status" value="1"/>
</dbReference>
<dbReference type="InterPro" id="IPR032817">
    <property type="entry name" value="Mon2_C"/>
</dbReference>
<accession>A0A2P6TSV5</accession>
<feature type="region of interest" description="Disordered" evidence="7">
    <location>
        <begin position="126"/>
        <end position="173"/>
    </location>
</feature>
<dbReference type="Pfam" id="PF12783">
    <property type="entry name" value="Sec7-like_HUS"/>
    <property type="match status" value="1"/>
</dbReference>
<name>A0A2P6TSV5_CHLSO</name>
<feature type="compositionally biased region" description="Low complexity" evidence="7">
    <location>
        <begin position="1"/>
        <end position="10"/>
    </location>
</feature>
<dbReference type="EMBL" id="LHPG02000007">
    <property type="protein sequence ID" value="PRW57136.1"/>
    <property type="molecule type" value="Genomic_DNA"/>
</dbReference>
<evidence type="ECO:0000256" key="3">
    <source>
        <dbReference type="ARBA" id="ARBA00022448"/>
    </source>
</evidence>
<dbReference type="GO" id="GO:0016020">
    <property type="term" value="C:membrane"/>
    <property type="evidence" value="ECO:0007669"/>
    <property type="project" value="UniProtKB-SubCell"/>
</dbReference>
<dbReference type="Gene3D" id="1.10.1000.11">
    <property type="entry name" value="Arf Nucleotide-binding Site Opener,domain 2"/>
    <property type="match status" value="1"/>
</dbReference>
<dbReference type="FunFam" id="1.10.220.20:FF:000002">
    <property type="entry name" value="Brefeldin A-inhibited guanine nucleotide-exchange protein 1"/>
    <property type="match status" value="1"/>
</dbReference>
<keyword evidence="11" id="KW-1185">Reference proteome</keyword>
<feature type="region of interest" description="Disordered" evidence="7">
    <location>
        <begin position="1"/>
        <end position="21"/>
    </location>
</feature>
<dbReference type="InterPro" id="IPR016024">
    <property type="entry name" value="ARM-type_fold"/>
</dbReference>
<dbReference type="PROSITE" id="PS50190">
    <property type="entry name" value="SEC7"/>
    <property type="match status" value="1"/>
</dbReference>
<evidence type="ECO:0000256" key="8">
    <source>
        <dbReference type="SAM" id="Phobius"/>
    </source>
</evidence>
<dbReference type="Pfam" id="PF01369">
    <property type="entry name" value="Sec7"/>
    <property type="match status" value="1"/>
</dbReference>
<dbReference type="InterPro" id="IPR032691">
    <property type="entry name" value="Mon2/Sec7/BIG1-like_HUS"/>
</dbReference>
<feature type="transmembrane region" description="Helical" evidence="8">
    <location>
        <begin position="2176"/>
        <end position="2196"/>
    </location>
</feature>
<keyword evidence="8" id="KW-1133">Transmembrane helix</keyword>
<dbReference type="PANTHER" id="PTHR10663:SF375">
    <property type="entry name" value="LD29171P"/>
    <property type="match status" value="1"/>
</dbReference>
<comment type="subcellular location">
    <subcellularLocation>
        <location evidence="2">Cytoplasm</location>
        <location evidence="2">Cytosol</location>
    </subcellularLocation>
    <subcellularLocation>
        <location evidence="1">Membrane</location>
    </subcellularLocation>
</comment>
<sequence>MAAMPASAAPSPGPAPSPAALLGPCIERIVAGAAGRKYTKLRQDAKSLLDKLDTLLVVQGAGPLPEPPAQQPAQLPAEPAPATAEPASPPQQAEPAGEEEVEVSLQAGPNGQFKLTLSPSKLAAAAEAAAEAAQHPADPGHMPVSPASAAGGSAQRPFTRRRTEAAAPRPGALHDGAARELMCFLRDAVDTRKPPLMEVALDAIQKLISFKLLQGPVHHINHRRDGASKREEGEEASTGGGSLDFDSLPPQAQAVELVCRCDDVSDDGVELRLLKALLTAVTSTHLAVHGQALLLVVRACYNIFLTSRSDVNQATAKATLTQMLNVVFQRMEAGSTHVVVPPIVVSDVLGLPPADASNMSAFVQQFLADVIASVDPFGMVAQEIQQGLDDAFVAQTPIMEAYAEDLYDPSDPTDRQQIEWRQRQAAAVGPGSAAAAEGEVEEGGSMAECGSVQRGGSGVPASLGGEGQPSPGPSSHAGEGFGGVGYAPSGTSDHTTGHAALEAASKQLSVPAQLQKDAFLVFRALCKLSIRSTEAAPGSEVTTIRGKVLALELLKILLENSGPQFRTAERFVSAIKQYLCLSLLKNCQSAVPAALRLCCSIFLTLMSKFRKNLKAEIGVFFPMILLRPIEPPVTGATPNAAGAAGSPPAPVDIAHKAVVLRCLQAQCEDGQLLVDLFVNYDCDLEGANLFERTVTALVRIAQGSLAHEPGATQTPLEEQAIRYEALRCLVSILKSLAAWHSSQTEEAVVAASGGEAALQPGTATATVADEAAVADESALQSGWMAKMAESGVAVSTSESALGAAEGGAAGGDQRQAAMLESWKGYKRQFQQGVTLFNQKPKKGIVYMQEQGVVGTAPEDVAQFLARTQGLNKTLIGDYLGERDDFNLRVMHCYVDALDFTEQDFDAAIRTFLSGFRLPGEAQKIDRLMEKFAERYVSCNPESFKSADVAYVLAYSVIMLNTDAHNAQVKNKMSKADFLRNNRGINDGGDLPQEFMEALYDRIIHNEIKMKDEALPGMGGAAAGAQQAAAASAGWLDTIMNLLPGRAKAASAEPNDEAIRRTHDYLREKAKGVTFFEAHDSEAVRPMLDVSWAPLLGAFSVLFEEHDDEYFVGLCLEGFISCVWLTSLLDVAMLRSTFVTSLARFTMLHSPASMKLKNARAFRALLVVAEQNGNHLHECWTEVLRCVSRFELLQQLTAGVPTDALLFAMPAEKGGSAGGTASKLKQRLLRGRGAKGGEGEDAFAHDSFSSINDMGLHAGGREVDRKLLPPAEVMASVDAQELNRLFVNSGRLDSEAIIQFVKTLSAISAEELRPVSYPRVFSLTKIVEIAHFNMGRIRLVWSRIWAVLADFFIEVGCHPNLSVAMYAVDSLRQLAMKFLERDELANFSFQNDFLRPFVVVMRHSRALEIRELIIRCVSQMVLARVANVKSGWKSMFMVFTTAASDESPQIVRLAFDTVEKIVREHFHYITETETTTFTDCVNCLIAFTNNPHSLDVSLNAIAFLRFCAMALAEGSIGDVEELPEGSLEAAGRQLDPNAFRIRPKGQDAVSPVRGRSRDEATSPTAANGTSPRSPGGSLRPVGQGRIRFTDKDEHMYFWFPLLAGLSELTFDPRPEIRYSALEVLFDILKFHGASFSPQFWLRVFDSVLLPIFDHVRAEVTDTTTFTDDKRRAEVDAWLYDTCTRTLQHIVDIVVQYYSAVSALLDRILELLLGFVRRTHLSLAAVGVAALVRLIVAAGPHLDEPTWMMMLGALSAAAGDTMPNVSDLIQHRMARRTSDVEAPALHHQQHAAPHAVAAEDSDVSLREQYSGHSPLAAAGDSFGGSPGGSPRFDGSGSGRDGRHSLFSLGEGAGARRLAEVHVRASIQLLLVQACSEVYTQHSRIMPAPATVAVLDVLRGIASHAASVDADAGLRHSLLLAQAADKVPPERALGDPPLLRLEAEASQAYLSVLLHVQAAAPEGVRVSCACEARLTQLCLRNLERFEQQEELAAAEEAGSDEAGALSASRREENAALAPLAVATLRALLAFPPAAFKAHLKDFFPLLTALISCEYAPPEVQRALSSVFQQRIGPMLSSPNWCRRRHLPTAARAAARQRQHSKHTMWSLIATAAAGLEAGHGLASVLAHNALIEGSQSEYTAVFPKMSTCSATTCSALSAVATGASLAAYFSESEASRDPAWLTAAVLAGLPIVYSMLILAPTKTVIENTRGTMDAKERESHLRAWGVKKWVGFGLSLLPFAGMLLVLSAERDERNVAGVRF</sequence>
<evidence type="ECO:0000313" key="10">
    <source>
        <dbReference type="EMBL" id="PRW57136.1"/>
    </source>
</evidence>
<evidence type="ECO:0000256" key="1">
    <source>
        <dbReference type="ARBA" id="ARBA00004370"/>
    </source>
</evidence>
<evidence type="ECO:0000259" key="9">
    <source>
        <dbReference type="PROSITE" id="PS50190"/>
    </source>
</evidence>
<feature type="region of interest" description="Disordered" evidence="7">
    <location>
        <begin position="221"/>
        <end position="247"/>
    </location>
</feature>
<feature type="region of interest" description="Disordered" evidence="7">
    <location>
        <begin position="420"/>
        <end position="496"/>
    </location>
</feature>
<dbReference type="OrthoDB" id="430364at2759"/>
<feature type="region of interest" description="Disordered" evidence="7">
    <location>
        <begin position="1544"/>
        <end position="1582"/>
    </location>
</feature>
<dbReference type="SUPFAM" id="SSF48371">
    <property type="entry name" value="ARM repeat"/>
    <property type="match status" value="1"/>
</dbReference>
<evidence type="ECO:0000256" key="5">
    <source>
        <dbReference type="ARBA" id="ARBA00022927"/>
    </source>
</evidence>
<proteinExistence type="predicted"/>
<dbReference type="Gene3D" id="1.10.220.20">
    <property type="match status" value="1"/>
</dbReference>
<organism evidence="10 11">
    <name type="scientific">Chlorella sorokiniana</name>
    <name type="common">Freshwater green alga</name>
    <dbReference type="NCBI Taxonomy" id="3076"/>
    <lineage>
        <taxon>Eukaryota</taxon>
        <taxon>Viridiplantae</taxon>
        <taxon>Chlorophyta</taxon>
        <taxon>core chlorophytes</taxon>
        <taxon>Trebouxiophyceae</taxon>
        <taxon>Chlorellales</taxon>
        <taxon>Chlorellaceae</taxon>
        <taxon>Chlorella clade</taxon>
        <taxon>Chlorella</taxon>
    </lineage>
</organism>
<dbReference type="Pfam" id="PF16213">
    <property type="entry name" value="DCB"/>
    <property type="match status" value="1"/>
</dbReference>
<dbReference type="InterPro" id="IPR035999">
    <property type="entry name" value="Sec7_dom_sf"/>
</dbReference>
<reference evidence="10 11" key="1">
    <citation type="journal article" date="2018" name="Plant J.">
        <title>Genome sequences of Chlorella sorokiniana UTEX 1602 and Micractinium conductrix SAG 241.80: implications to maltose excretion by a green alga.</title>
        <authorList>
            <person name="Arriola M.B."/>
            <person name="Velmurugan N."/>
            <person name="Zhang Y."/>
            <person name="Plunkett M.H."/>
            <person name="Hondzo H."/>
            <person name="Barney B.M."/>
        </authorList>
    </citation>
    <scope>NUCLEOTIDE SEQUENCE [LARGE SCALE GENOMIC DNA]</scope>
    <source>
        <strain evidence="11">UTEX 1602</strain>
    </source>
</reference>
<dbReference type="Proteomes" id="UP000239899">
    <property type="component" value="Unassembled WGS sequence"/>
</dbReference>
<protein>
    <submittedName>
        <fullName evidence="10">Brefeldin A-inhibited guanine nucleotide-exchange 2-like</fullName>
    </submittedName>
</protein>
<dbReference type="STRING" id="3076.A0A2P6TSV5"/>
<dbReference type="SMART" id="SM00222">
    <property type="entry name" value="Sec7"/>
    <property type="match status" value="1"/>
</dbReference>
<dbReference type="GO" id="GO:0005829">
    <property type="term" value="C:cytosol"/>
    <property type="evidence" value="ECO:0007669"/>
    <property type="project" value="UniProtKB-SubCell"/>
</dbReference>
<feature type="region of interest" description="Disordered" evidence="7">
    <location>
        <begin position="60"/>
        <end position="104"/>
    </location>
</feature>
<dbReference type="GO" id="GO:0005085">
    <property type="term" value="F:guanyl-nucleotide exchange factor activity"/>
    <property type="evidence" value="ECO:0007669"/>
    <property type="project" value="InterPro"/>
</dbReference>
<feature type="compositionally biased region" description="Polar residues" evidence="7">
    <location>
        <begin position="1560"/>
        <end position="1571"/>
    </location>
</feature>
<feature type="compositionally biased region" description="Basic and acidic residues" evidence="7">
    <location>
        <begin position="223"/>
        <end position="232"/>
    </location>
</feature>
<gene>
    <name evidence="10" type="ORF">C2E21_4061</name>
</gene>
<dbReference type="InterPro" id="IPR032629">
    <property type="entry name" value="DCB_dom"/>
</dbReference>
<dbReference type="Pfam" id="PF20252">
    <property type="entry name" value="BIG2_C"/>
    <property type="match status" value="1"/>
</dbReference>
<evidence type="ECO:0000256" key="7">
    <source>
        <dbReference type="SAM" id="MobiDB-lite"/>
    </source>
</evidence>
<evidence type="ECO:0000256" key="6">
    <source>
        <dbReference type="ARBA" id="ARBA00023136"/>
    </source>
</evidence>
<keyword evidence="3" id="KW-0813">Transport</keyword>
<keyword evidence="5" id="KW-0653">Protein transport</keyword>
<dbReference type="Pfam" id="PF16206">
    <property type="entry name" value="Mon2_C"/>
    <property type="match status" value="1"/>
</dbReference>
<dbReference type="InterPro" id="IPR023394">
    <property type="entry name" value="Sec7_C_sf"/>
</dbReference>
<dbReference type="InterPro" id="IPR000904">
    <property type="entry name" value="Sec7_dom"/>
</dbReference>